<name>A0A7V3E6A0_9BACT</name>
<organism evidence="3">
    <name type="scientific">Ignavibacterium album</name>
    <dbReference type="NCBI Taxonomy" id="591197"/>
    <lineage>
        <taxon>Bacteria</taxon>
        <taxon>Pseudomonadati</taxon>
        <taxon>Ignavibacteriota</taxon>
        <taxon>Ignavibacteria</taxon>
        <taxon>Ignavibacteriales</taxon>
        <taxon>Ignavibacteriaceae</taxon>
        <taxon>Ignavibacterium</taxon>
    </lineage>
</organism>
<dbReference type="InterPro" id="IPR000836">
    <property type="entry name" value="PRTase_dom"/>
</dbReference>
<dbReference type="SUPFAM" id="SSF53271">
    <property type="entry name" value="PRTase-like"/>
    <property type="match status" value="1"/>
</dbReference>
<dbReference type="Pfam" id="PF00156">
    <property type="entry name" value="Pribosyltran"/>
    <property type="match status" value="1"/>
</dbReference>
<gene>
    <name evidence="3" type="ORF">ENS31_03370</name>
</gene>
<feature type="domain" description="Phosphoribosyltransferase" evidence="2">
    <location>
        <begin position="154"/>
        <end position="247"/>
    </location>
</feature>
<dbReference type="InterPro" id="IPR051910">
    <property type="entry name" value="ComF/GntX_DNA_util-trans"/>
</dbReference>
<comment type="similarity">
    <text evidence="1">Belongs to the ComF/GntX family.</text>
</comment>
<dbReference type="Gene3D" id="3.40.50.2020">
    <property type="match status" value="1"/>
</dbReference>
<dbReference type="CDD" id="cd06223">
    <property type="entry name" value="PRTases_typeI"/>
    <property type="match status" value="1"/>
</dbReference>
<protein>
    <submittedName>
        <fullName evidence="3">ComF family protein</fullName>
    </submittedName>
</protein>
<dbReference type="PANTHER" id="PTHR47505:SF1">
    <property type="entry name" value="DNA UTILIZATION PROTEIN YHGH"/>
    <property type="match status" value="1"/>
</dbReference>
<dbReference type="InterPro" id="IPR029057">
    <property type="entry name" value="PRTase-like"/>
</dbReference>
<dbReference type="PANTHER" id="PTHR47505">
    <property type="entry name" value="DNA UTILIZATION PROTEIN YHGH"/>
    <property type="match status" value="1"/>
</dbReference>
<evidence type="ECO:0000259" key="2">
    <source>
        <dbReference type="Pfam" id="PF00156"/>
    </source>
</evidence>
<dbReference type="EMBL" id="DSUJ01000008">
    <property type="protein sequence ID" value="HFI90556.1"/>
    <property type="molecule type" value="Genomic_DNA"/>
</dbReference>
<sequence length="256" mass="29690">MDACYCCAFIQSRVVFKKTIRNALITYMSWEIITKIFDFFLPRICPSCKQKLNSSEQIICDKCFDKLKLTPESLIEEEYHKKFALKKYIKEFHPIFIFEKDKEIQHIIHSLKYNRHFRVGVYFGKITGNQIKDKIFKWQVDLIIPVPLHSVKKAERGYNQSEFIAKGISLETGIDWNKKIIKRKKYTETQTHLSAEERQSNVKDAFIVKDKKSVNGKNLLLVDDVITTGSTISECAHQLLLAGAKNIYATSIAIAE</sequence>
<dbReference type="AlphaFoldDB" id="A0A7V3E6A0"/>
<evidence type="ECO:0000313" key="3">
    <source>
        <dbReference type="EMBL" id="HFI90556.1"/>
    </source>
</evidence>
<evidence type="ECO:0000256" key="1">
    <source>
        <dbReference type="ARBA" id="ARBA00008007"/>
    </source>
</evidence>
<accession>A0A7V3E6A0</accession>
<comment type="caution">
    <text evidence="3">The sequence shown here is derived from an EMBL/GenBank/DDBJ whole genome shotgun (WGS) entry which is preliminary data.</text>
</comment>
<proteinExistence type="inferred from homology"/>
<reference evidence="3" key="1">
    <citation type="journal article" date="2020" name="mSystems">
        <title>Genome- and Community-Level Interaction Insights into Carbon Utilization and Element Cycling Functions of Hydrothermarchaeota in Hydrothermal Sediment.</title>
        <authorList>
            <person name="Zhou Z."/>
            <person name="Liu Y."/>
            <person name="Xu W."/>
            <person name="Pan J."/>
            <person name="Luo Z.H."/>
            <person name="Li M."/>
        </authorList>
    </citation>
    <scope>NUCLEOTIDE SEQUENCE [LARGE SCALE GENOMIC DNA]</scope>
    <source>
        <strain evidence="3">SpSt-479</strain>
    </source>
</reference>